<dbReference type="AlphaFoldDB" id="A0A6C2UPH1"/>
<feature type="transmembrane region" description="Helical" evidence="7">
    <location>
        <begin position="147"/>
        <end position="167"/>
    </location>
</feature>
<keyword evidence="2 6" id="KW-0813">Transport</keyword>
<evidence type="ECO:0000256" key="3">
    <source>
        <dbReference type="ARBA" id="ARBA00022692"/>
    </source>
</evidence>
<feature type="transmembrane region" description="Helical" evidence="7">
    <location>
        <begin position="44"/>
        <end position="66"/>
    </location>
</feature>
<feature type="transmembrane region" description="Helical" evidence="7">
    <location>
        <begin position="179"/>
        <end position="197"/>
    </location>
</feature>
<comment type="similarity">
    <text evidence="6">Belongs to the sodium:neurotransmitter symporter (SNF) (TC 2.A.22) family.</text>
</comment>
<dbReference type="PANTHER" id="PTHR11616">
    <property type="entry name" value="SODIUM/CHLORIDE DEPENDENT TRANSPORTER"/>
    <property type="match status" value="1"/>
</dbReference>
<gene>
    <name evidence="8" type="ORF">SCARR_03289</name>
</gene>
<dbReference type="NCBIfam" id="NF037979">
    <property type="entry name" value="Na_transp"/>
    <property type="match status" value="1"/>
</dbReference>
<name>A0A6C2UPH1_9BACT</name>
<dbReference type="GO" id="GO:0035725">
    <property type="term" value="P:sodium ion transmembrane transport"/>
    <property type="evidence" value="ECO:0007669"/>
    <property type="project" value="TreeGrafter"/>
</dbReference>
<evidence type="ECO:0000256" key="6">
    <source>
        <dbReference type="RuleBase" id="RU003732"/>
    </source>
</evidence>
<feature type="transmembrane region" description="Helical" evidence="7">
    <location>
        <begin position="12"/>
        <end position="32"/>
    </location>
</feature>
<feature type="transmembrane region" description="Helical" evidence="7">
    <location>
        <begin position="228"/>
        <end position="253"/>
    </location>
</feature>
<feature type="transmembrane region" description="Helical" evidence="7">
    <location>
        <begin position="470"/>
        <end position="493"/>
    </location>
</feature>
<keyword evidence="3 6" id="KW-0812">Transmembrane</keyword>
<dbReference type="GO" id="GO:0015293">
    <property type="term" value="F:symporter activity"/>
    <property type="evidence" value="ECO:0007669"/>
    <property type="project" value="UniProtKB-KW"/>
</dbReference>
<dbReference type="PROSITE" id="PS00610">
    <property type="entry name" value="NA_NEUROTRAN_SYMP_1"/>
    <property type="match status" value="1"/>
</dbReference>
<dbReference type="SUPFAM" id="SSF161070">
    <property type="entry name" value="SNF-like"/>
    <property type="match status" value="1"/>
</dbReference>
<evidence type="ECO:0000313" key="9">
    <source>
        <dbReference type="Proteomes" id="UP000346198"/>
    </source>
</evidence>
<evidence type="ECO:0000256" key="4">
    <source>
        <dbReference type="ARBA" id="ARBA00022989"/>
    </source>
</evidence>
<keyword evidence="6" id="KW-0769">Symport</keyword>
<proteinExistence type="inferred from homology"/>
<accession>A0A6C2UPH1</accession>
<feature type="transmembrane region" description="Helical" evidence="7">
    <location>
        <begin position="400"/>
        <end position="419"/>
    </location>
</feature>
<feature type="transmembrane region" description="Helical" evidence="7">
    <location>
        <begin position="325"/>
        <end position="353"/>
    </location>
</feature>
<reference evidence="8 9" key="1">
    <citation type="submission" date="2019-04" db="EMBL/GenBank/DDBJ databases">
        <authorList>
            <person name="Van Vliet M D."/>
        </authorList>
    </citation>
    <scope>NUCLEOTIDE SEQUENCE [LARGE SCALE GENOMIC DNA]</scope>
    <source>
        <strain evidence="8 9">F21</strain>
    </source>
</reference>
<dbReference type="Pfam" id="PF00209">
    <property type="entry name" value="SNF"/>
    <property type="match status" value="2"/>
</dbReference>
<dbReference type="RefSeq" id="WP_136062700.1">
    <property type="nucleotide sequence ID" value="NZ_CAAHFH010000002.1"/>
</dbReference>
<sequence>MTGKRSLWGSKAGFLLAAIGSAVGLGNIWRFGYMAYENGGGAFLVPYVVALILAGIPLMILEYTLGHREKASPPLAFARIDRRWETIGWWMPVVAFFGITLFYAAVIGWCMNYFVFSFNQAWGTDTGDFFMNTFLQVSDSPFELGGIRWPILAGTVLTWIISWSICYREVNHGIEKASMVFMPLLVVLTFVLVGWSMQLPGAWEAIKENYLTARWEKINPFTAAGSKVWVAAFGQIFFTLSLGFGIMITYASYLPKKTDIVGNALITSVLNCLYSFITGFAVFGTIGFMAASKGVPFAEAIKSGPGLAFVVYPEAINQLPAGQTIFGLLFFLVLIMAGLSSAISLIEAFCCSLIDKFDFSRKKTVSVVCVAGCLGSVVFTTRAGLWILDIVDHFVNNYGLVAGGIFECLLVGWVLKAAIARRHVDQVGGVKLHKGWEILVKFVTPAILIVVIGFALYSELSGNYGDYSTKALLCLGVGWLVGALVISFFLMLYPWGGAKLDCEHEPEEDHLLV</sequence>
<dbReference type="CDD" id="cd10334">
    <property type="entry name" value="SLC6sbd_u1"/>
    <property type="match status" value="1"/>
</dbReference>
<dbReference type="InterPro" id="IPR037272">
    <property type="entry name" value="SNS_sf"/>
</dbReference>
<dbReference type="EMBL" id="CAAHFH010000002">
    <property type="protein sequence ID" value="VGO21217.1"/>
    <property type="molecule type" value="Genomic_DNA"/>
</dbReference>
<comment type="subcellular location">
    <subcellularLocation>
        <location evidence="1">Membrane</location>
        <topology evidence="1">Multi-pass membrane protein</topology>
    </subcellularLocation>
</comment>
<feature type="transmembrane region" description="Helical" evidence="7">
    <location>
        <begin position="87"/>
        <end position="115"/>
    </location>
</feature>
<keyword evidence="4 7" id="KW-1133">Transmembrane helix</keyword>
<evidence type="ECO:0000313" key="8">
    <source>
        <dbReference type="EMBL" id="VGO21217.1"/>
    </source>
</evidence>
<dbReference type="PANTHER" id="PTHR11616:SF240">
    <property type="entry name" value="BLOATED TUBULES, ISOFORM B-RELATED"/>
    <property type="match status" value="1"/>
</dbReference>
<feature type="transmembrane region" description="Helical" evidence="7">
    <location>
        <begin position="439"/>
        <end position="458"/>
    </location>
</feature>
<organism evidence="8 9">
    <name type="scientific">Pontiella sulfatireligans</name>
    <dbReference type="NCBI Taxonomy" id="2750658"/>
    <lineage>
        <taxon>Bacteria</taxon>
        <taxon>Pseudomonadati</taxon>
        <taxon>Kiritimatiellota</taxon>
        <taxon>Kiritimatiellia</taxon>
        <taxon>Kiritimatiellales</taxon>
        <taxon>Pontiellaceae</taxon>
        <taxon>Pontiella</taxon>
    </lineage>
</organism>
<dbReference type="PRINTS" id="PR00176">
    <property type="entry name" value="NANEUSMPORT"/>
</dbReference>
<feature type="transmembrane region" description="Helical" evidence="7">
    <location>
        <begin position="265"/>
        <end position="290"/>
    </location>
</feature>
<evidence type="ECO:0000256" key="5">
    <source>
        <dbReference type="ARBA" id="ARBA00023136"/>
    </source>
</evidence>
<keyword evidence="5 7" id="KW-0472">Membrane</keyword>
<feature type="transmembrane region" description="Helical" evidence="7">
    <location>
        <begin position="365"/>
        <end position="388"/>
    </location>
</feature>
<protein>
    <recommendedName>
        <fullName evidence="6">Transporter</fullName>
    </recommendedName>
</protein>
<keyword evidence="9" id="KW-1185">Reference proteome</keyword>
<evidence type="ECO:0000256" key="7">
    <source>
        <dbReference type="SAM" id="Phobius"/>
    </source>
</evidence>
<dbReference type="Proteomes" id="UP000346198">
    <property type="component" value="Unassembled WGS sequence"/>
</dbReference>
<evidence type="ECO:0000256" key="1">
    <source>
        <dbReference type="ARBA" id="ARBA00004141"/>
    </source>
</evidence>
<evidence type="ECO:0000256" key="2">
    <source>
        <dbReference type="ARBA" id="ARBA00022448"/>
    </source>
</evidence>
<dbReference type="GO" id="GO:0005886">
    <property type="term" value="C:plasma membrane"/>
    <property type="evidence" value="ECO:0007669"/>
    <property type="project" value="TreeGrafter"/>
</dbReference>
<dbReference type="PROSITE" id="PS50267">
    <property type="entry name" value="NA_NEUROTRAN_SYMP_3"/>
    <property type="match status" value="1"/>
</dbReference>
<dbReference type="InterPro" id="IPR000175">
    <property type="entry name" value="Na/ntran_symport"/>
</dbReference>